<protein>
    <submittedName>
        <fullName evidence="3">Late embryogenesis abundant protein At1g64065-like</fullName>
    </submittedName>
</protein>
<dbReference type="PANTHER" id="PTHR31852">
    <property type="entry name" value="LATE EMBRYOGENESIS ABUNDANT (LEA) HYDROXYPROLINE-RICH GLYCOPROTEIN FAMILY"/>
    <property type="match status" value="1"/>
</dbReference>
<proteinExistence type="predicted"/>
<keyword evidence="1" id="KW-0472">Membrane</keyword>
<dbReference type="AlphaFoldDB" id="A0A8B8M1N8"/>
<dbReference type="InterPro" id="IPR055301">
    <property type="entry name" value="Lea14-like_2"/>
</dbReference>
<dbReference type="RefSeq" id="XP_027362576.1">
    <property type="nucleotide sequence ID" value="XM_027506775.1"/>
</dbReference>
<evidence type="ECO:0000256" key="1">
    <source>
        <dbReference type="SAM" id="Phobius"/>
    </source>
</evidence>
<dbReference type="OrthoDB" id="1894389at2759"/>
<name>A0A8B8M1N8_ABRPR</name>
<feature type="transmembrane region" description="Helical" evidence="1">
    <location>
        <begin position="15"/>
        <end position="37"/>
    </location>
</feature>
<evidence type="ECO:0000313" key="3">
    <source>
        <dbReference type="RefSeq" id="XP_027362576.1"/>
    </source>
</evidence>
<organism evidence="2 3">
    <name type="scientific">Abrus precatorius</name>
    <name type="common">Indian licorice</name>
    <name type="synonym">Glycine abrus</name>
    <dbReference type="NCBI Taxonomy" id="3816"/>
    <lineage>
        <taxon>Eukaryota</taxon>
        <taxon>Viridiplantae</taxon>
        <taxon>Streptophyta</taxon>
        <taxon>Embryophyta</taxon>
        <taxon>Tracheophyta</taxon>
        <taxon>Spermatophyta</taxon>
        <taxon>Magnoliopsida</taxon>
        <taxon>eudicotyledons</taxon>
        <taxon>Gunneridae</taxon>
        <taxon>Pentapetalae</taxon>
        <taxon>rosids</taxon>
        <taxon>fabids</taxon>
        <taxon>Fabales</taxon>
        <taxon>Fabaceae</taxon>
        <taxon>Papilionoideae</taxon>
        <taxon>50 kb inversion clade</taxon>
        <taxon>NPAAA clade</taxon>
        <taxon>indigoferoid/millettioid clade</taxon>
        <taxon>Abreae</taxon>
        <taxon>Abrus</taxon>
    </lineage>
</organism>
<dbReference type="GeneID" id="113870176"/>
<reference evidence="2" key="1">
    <citation type="journal article" date="2019" name="Toxins">
        <title>Detection of Abrin-Like and Prepropulchellin-Like Toxin Genes and Transcripts Using Whole Genome Sequencing and Full-Length Transcript Sequencing of Abrus precatorius.</title>
        <authorList>
            <person name="Hovde B.T."/>
            <person name="Daligault H.E."/>
            <person name="Hanschen E.R."/>
            <person name="Kunde Y.A."/>
            <person name="Johnson M.B."/>
            <person name="Starkenburg S.R."/>
            <person name="Johnson S.L."/>
        </authorList>
    </citation>
    <scope>NUCLEOTIDE SEQUENCE [LARGE SCALE GENOMIC DNA]</scope>
</reference>
<reference evidence="3" key="2">
    <citation type="submission" date="2025-08" db="UniProtKB">
        <authorList>
            <consortium name="RefSeq"/>
        </authorList>
    </citation>
    <scope>IDENTIFICATION</scope>
    <source>
        <tissue evidence="3">Young leaves</tissue>
    </source>
</reference>
<keyword evidence="2" id="KW-1185">Reference proteome</keyword>
<evidence type="ECO:0000313" key="2">
    <source>
        <dbReference type="Proteomes" id="UP000694853"/>
    </source>
</evidence>
<keyword evidence="1" id="KW-1133">Transmembrane helix</keyword>
<dbReference type="KEGG" id="aprc:113870176"/>
<gene>
    <name evidence="3" type="primary">LOC113870176</name>
</gene>
<keyword evidence="1" id="KW-0812">Transmembrane</keyword>
<accession>A0A8B8M1N8</accession>
<dbReference type="Proteomes" id="UP000694853">
    <property type="component" value="Unplaced"/>
</dbReference>
<sequence>MYLTRHETKQSSKCFVYALASFVTLFAIWVIFASIVLRVRDPNIELRSVRLMHKFNHSVSPLPSFNVTIIAQVTITNPNFGPFYYGNTSVSMLYGISSVGACQLHGARVKAIETQEINCLVNMKFNHTNDIHSGMLKLRCYVKLSGEVRVLKIVKKRKTIEMGCIMKLNFTSYSVQHLLC</sequence>